<dbReference type="PANTHER" id="PTHR45982:SF1">
    <property type="entry name" value="REGULATOR OF CHROMOSOME CONDENSATION"/>
    <property type="match status" value="1"/>
</dbReference>
<dbReference type="Gene3D" id="2.60.40.740">
    <property type="match status" value="1"/>
</dbReference>
<keyword evidence="3" id="KW-0677">Repeat</keyword>
<dbReference type="Gene3D" id="2.130.10.30">
    <property type="entry name" value="Regulator of chromosome condensation 1/beta-lactamase-inhibitor protein II"/>
    <property type="match status" value="2"/>
</dbReference>
<dbReference type="InterPro" id="IPR001611">
    <property type="entry name" value="Leu-rich_rpt"/>
</dbReference>
<dbReference type="Gene3D" id="2.60.120.200">
    <property type="match status" value="1"/>
</dbReference>
<comment type="caution">
    <text evidence="6">The sequence shown here is derived from an EMBL/GenBank/DDBJ whole genome shotgun (WGS) entry which is preliminary data.</text>
</comment>
<dbReference type="GO" id="GO:0005737">
    <property type="term" value="C:cytoplasm"/>
    <property type="evidence" value="ECO:0007669"/>
    <property type="project" value="TreeGrafter"/>
</dbReference>
<dbReference type="SUPFAM" id="SSF52075">
    <property type="entry name" value="Outer arm dynein light chain 1"/>
    <property type="match status" value="2"/>
</dbReference>
<dbReference type="InterPro" id="IPR009091">
    <property type="entry name" value="RCC1/BLIP-II"/>
</dbReference>
<dbReference type="Gene3D" id="3.80.10.10">
    <property type="entry name" value="Ribonuclease Inhibitor"/>
    <property type="match status" value="2"/>
</dbReference>
<dbReference type="Proteomes" id="UP000561681">
    <property type="component" value="Unassembled WGS sequence"/>
</dbReference>
<dbReference type="PROSITE" id="PS51450">
    <property type="entry name" value="LRR"/>
    <property type="match status" value="1"/>
</dbReference>
<dbReference type="InterPro" id="IPR032675">
    <property type="entry name" value="LRR_dom_sf"/>
</dbReference>
<accession>A0A7W7IU96</accession>
<evidence type="ECO:0000256" key="4">
    <source>
        <dbReference type="SAM" id="SignalP"/>
    </source>
</evidence>
<dbReference type="InterPro" id="IPR007110">
    <property type="entry name" value="Ig-like_dom"/>
</dbReference>
<dbReference type="PROSITE" id="PS50835">
    <property type="entry name" value="IG_LIKE"/>
    <property type="match status" value="1"/>
</dbReference>
<dbReference type="NCBIfam" id="TIGR04183">
    <property type="entry name" value="Por_Secre_tail"/>
    <property type="match status" value="1"/>
</dbReference>
<dbReference type="InterPro" id="IPR025667">
    <property type="entry name" value="SprB_repeat"/>
</dbReference>
<evidence type="ECO:0000256" key="1">
    <source>
        <dbReference type="ARBA" id="ARBA00022658"/>
    </source>
</evidence>
<dbReference type="PRINTS" id="PR00633">
    <property type="entry name" value="RCCNDNSATION"/>
</dbReference>
<dbReference type="InterPro" id="IPR058923">
    <property type="entry name" value="RCC1-like_dom"/>
</dbReference>
<dbReference type="PROSITE" id="PS00626">
    <property type="entry name" value="RCC1_2"/>
    <property type="match status" value="3"/>
</dbReference>
<protein>
    <submittedName>
        <fullName evidence="6">Alpha-tubulin suppressor-like RCC1 family protein/Leucine-rich repeat (LRR) protein</fullName>
    </submittedName>
</protein>
<feature type="domain" description="Ig-like" evidence="5">
    <location>
        <begin position="364"/>
        <end position="438"/>
    </location>
</feature>
<dbReference type="PANTHER" id="PTHR45982">
    <property type="entry name" value="REGULATOR OF CHROMOSOME CONDENSATION"/>
    <property type="match status" value="1"/>
</dbReference>
<keyword evidence="2 4" id="KW-0732">Signal</keyword>
<dbReference type="RefSeq" id="WP_184158493.1">
    <property type="nucleotide sequence ID" value="NZ_JACHLD010000001.1"/>
</dbReference>
<dbReference type="InterPro" id="IPR026444">
    <property type="entry name" value="Secre_tail"/>
</dbReference>
<dbReference type="InterPro" id="IPR013320">
    <property type="entry name" value="ConA-like_dom_sf"/>
</dbReference>
<dbReference type="GO" id="GO:0005085">
    <property type="term" value="F:guanyl-nucleotide exchange factor activity"/>
    <property type="evidence" value="ECO:0007669"/>
    <property type="project" value="TreeGrafter"/>
</dbReference>
<dbReference type="AlphaFoldDB" id="A0A7W7IU96"/>
<evidence type="ECO:0000313" key="6">
    <source>
        <dbReference type="EMBL" id="MBB4800669.1"/>
    </source>
</evidence>
<evidence type="ECO:0000256" key="2">
    <source>
        <dbReference type="ARBA" id="ARBA00022729"/>
    </source>
</evidence>
<keyword evidence="7" id="KW-1185">Reference proteome</keyword>
<feature type="chain" id="PRO_5031312182" evidence="4">
    <location>
        <begin position="19"/>
        <end position="1227"/>
    </location>
</feature>
<feature type="signal peptide" evidence="4">
    <location>
        <begin position="1"/>
        <end position="18"/>
    </location>
</feature>
<dbReference type="Pfam" id="PF18962">
    <property type="entry name" value="Por_Secre_tail"/>
    <property type="match status" value="1"/>
</dbReference>
<dbReference type="GO" id="GO:0004553">
    <property type="term" value="F:hydrolase activity, hydrolyzing O-glycosyl compounds"/>
    <property type="evidence" value="ECO:0007669"/>
    <property type="project" value="UniProtKB-ARBA"/>
</dbReference>
<reference evidence="6 7" key="1">
    <citation type="submission" date="2020-08" db="EMBL/GenBank/DDBJ databases">
        <title>Functional genomics of gut bacteria from endangered species of beetles.</title>
        <authorList>
            <person name="Carlos-Shanley C."/>
        </authorList>
    </citation>
    <scope>NUCLEOTIDE SEQUENCE [LARGE SCALE GENOMIC DNA]</scope>
    <source>
        <strain evidence="6 7">S00142</strain>
    </source>
</reference>
<gene>
    <name evidence="6" type="ORF">HNP37_000708</name>
</gene>
<dbReference type="GO" id="GO:0005975">
    <property type="term" value="P:carbohydrate metabolic process"/>
    <property type="evidence" value="ECO:0007669"/>
    <property type="project" value="UniProtKB-ARBA"/>
</dbReference>
<proteinExistence type="predicted"/>
<dbReference type="InterPro" id="IPR051553">
    <property type="entry name" value="Ran_GTPase-activating"/>
</dbReference>
<dbReference type="InterPro" id="IPR000408">
    <property type="entry name" value="Reg_chr_condens"/>
</dbReference>
<dbReference type="SUPFAM" id="SSF49899">
    <property type="entry name" value="Concanavalin A-like lectins/glucanases"/>
    <property type="match status" value="1"/>
</dbReference>
<evidence type="ECO:0000259" key="5">
    <source>
        <dbReference type="PROSITE" id="PS50835"/>
    </source>
</evidence>
<sequence>MKKFLLLILVFSFSQINAQCWQTVVAGNSYNIALKPDGSLWGWGNNSSGQLGIGSTTSKNVPTRIGTANNWKIVSAGWGHTMAIKTDGTLWAWGYGKIGQIGNGSGSMGAYNAIQQVGSDKNWKTVTTGLHHTMSIKNDGTLWAWGNNEFGQLGDGTIVDKNIPVQIGSDKDWEIISTGYNHTVALKKDGSLWAWGDNKNGTLGDNSTISKIVPTRIGNDSNWKIVVAGFNHTIAIKNDGSLWAWGFNGNGAIGDGTSTTRILPVQIGTALNWKTVATGFDSTYATKTDGTIWSWGYNNAGKLGIGTTDKSFVPIQIGMSNNWAMGIGGNNHGGALTLDGDIYTWGGNSASQLGDGTTTDRYSPVLVNCSESLTATTQVIALSCFNDSTGSASITSVVGGTAPYTFLWSNGKTTATITGLAAGTYTCIIKDAKSVSISQSVSVPQPTPIVATTTVINSSCNSTNGSLTINASGGTPPYQYSILPAGNYQSSNVFSNLPPGNYEVMTKDSKGCSVLIAANITAQVAPPVITNSIQTFNNSATVANIKASGSYLRWYDALINGKYLLPSTLLKTGKYYVSQTINNCESTRASVEIIVEQISVGEQIPTDGLIAYYPFNGNANDVSGNKSNALSFGATLTSDRFGKANNAYRFNGSTDYMNASIPNIPIGNSSRTISGWFKTDNPFSSSNKHEVCIFNYGNLENVQRLALSIYSKGYLQTITGADFSNNDFYINNYNYSNNDWYFFTLTYNGRNLSIYVNGKFVDEKTVNLNTTTNNLFRIGERFPDNKSEAFKGSIDDIGIWNRVLTPEEIMGLYTSQMDDSHFTAIPDPNFEQRLINLGIDLDGKNGKVLNESISNLKSVNLNNSSIKNLAGIDGFISLKGLRVSDNQLTNLDLSKNIHLDTLYCNNNKLRSLNLKNGNNKNFYNKASNFTGNPDLTCIQVDDAAFSNLNWAAIKDEKAQYNTDCGVAHTLIPDPNFEKKLIELGIDTDGLNGKITIDNVLSITSLDLSNSNIKDLTGIEYFTQLRTLDVSNNQLKSLDLSQNTLLEVLNASLNQITSLDLSKNVNLKVIYVVANPLTDLNVKNGNNKNFIISSVTSKQTASNLTTTFLGLKTLSCITVDDVNYANANWSNIKESTTNYSAKCTLGIEDSVFDKAIVYPNPTKGEVHINNIVLEKATVYNSLGQLVKTFVFNNGETSNTINLSGLPRGVYYIYLINGDAASAKKIIVE</sequence>
<dbReference type="SUPFAM" id="SSF50985">
    <property type="entry name" value="RCC1/BLIP-II"/>
    <property type="match status" value="1"/>
</dbReference>
<name>A0A7W7IU96_9FLAO</name>
<evidence type="ECO:0000256" key="3">
    <source>
        <dbReference type="ARBA" id="ARBA00022737"/>
    </source>
</evidence>
<organism evidence="6 7">
    <name type="scientific">Flavobacterium nitrogenifigens</name>
    <dbReference type="NCBI Taxonomy" id="1617283"/>
    <lineage>
        <taxon>Bacteria</taxon>
        <taxon>Pseudomonadati</taxon>
        <taxon>Bacteroidota</taxon>
        <taxon>Flavobacteriia</taxon>
        <taxon>Flavobacteriales</taxon>
        <taxon>Flavobacteriaceae</taxon>
        <taxon>Flavobacterium</taxon>
    </lineage>
</organism>
<dbReference type="Pfam" id="PF13573">
    <property type="entry name" value="SprB"/>
    <property type="match status" value="2"/>
</dbReference>
<dbReference type="Pfam" id="PF00415">
    <property type="entry name" value="RCC1"/>
    <property type="match status" value="2"/>
</dbReference>
<dbReference type="PROSITE" id="PS50012">
    <property type="entry name" value="RCC1_3"/>
    <property type="match status" value="7"/>
</dbReference>
<dbReference type="Pfam" id="PF13385">
    <property type="entry name" value="Laminin_G_3"/>
    <property type="match status" value="1"/>
</dbReference>
<evidence type="ECO:0000313" key="7">
    <source>
        <dbReference type="Proteomes" id="UP000561681"/>
    </source>
</evidence>
<dbReference type="EMBL" id="JACHLD010000001">
    <property type="protein sequence ID" value="MBB4800669.1"/>
    <property type="molecule type" value="Genomic_DNA"/>
</dbReference>
<dbReference type="Pfam" id="PF25390">
    <property type="entry name" value="WD40_RLD"/>
    <property type="match status" value="1"/>
</dbReference>
<keyword evidence="1" id="KW-0344">Guanine-nucleotide releasing factor</keyword>